<reference evidence="2" key="1">
    <citation type="submission" date="2016-10" db="EMBL/GenBank/DDBJ databases">
        <authorList>
            <person name="Varghese N."/>
            <person name="Submissions S."/>
        </authorList>
    </citation>
    <scope>NUCLEOTIDE SEQUENCE [LARGE SCALE GENOMIC DNA]</scope>
    <source>
        <strain evidence="2">CGMCC 1.10218</strain>
    </source>
</reference>
<dbReference type="Gene3D" id="3.30.1460.30">
    <property type="entry name" value="YgaC/TfoX-N like chaperone"/>
    <property type="match status" value="1"/>
</dbReference>
<dbReference type="Proteomes" id="UP000199223">
    <property type="component" value="Unassembled WGS sequence"/>
</dbReference>
<proteinExistence type="predicted"/>
<dbReference type="RefSeq" id="WP_092263505.1">
    <property type="nucleotide sequence ID" value="NZ_FNZA01000002.1"/>
</dbReference>
<keyword evidence="2" id="KW-1185">Reference proteome</keyword>
<dbReference type="EMBL" id="FNZA01000002">
    <property type="protein sequence ID" value="SEI93657.1"/>
    <property type="molecule type" value="Genomic_DNA"/>
</dbReference>
<evidence type="ECO:0000313" key="1">
    <source>
        <dbReference type="EMBL" id="SEI93657.1"/>
    </source>
</evidence>
<organism evidence="1 2">
    <name type="scientific">Deinococcus reticulitermitis</name>
    <dbReference type="NCBI Taxonomy" id="856736"/>
    <lineage>
        <taxon>Bacteria</taxon>
        <taxon>Thermotogati</taxon>
        <taxon>Deinococcota</taxon>
        <taxon>Deinococci</taxon>
        <taxon>Deinococcales</taxon>
        <taxon>Deinococcaceae</taxon>
        <taxon>Deinococcus</taxon>
    </lineage>
</organism>
<dbReference type="SUPFAM" id="SSF159894">
    <property type="entry name" value="YgaC/TfoX-N like"/>
    <property type="match status" value="1"/>
</dbReference>
<accession>A0A1H6UVH9</accession>
<dbReference type="OrthoDB" id="963621at2"/>
<name>A0A1H6UVH9_9DEIO</name>
<protein>
    <recommendedName>
        <fullName evidence="3">TfoX N-terminal domain-containing protein</fullName>
    </recommendedName>
</protein>
<evidence type="ECO:0000313" key="2">
    <source>
        <dbReference type="Proteomes" id="UP000199223"/>
    </source>
</evidence>
<gene>
    <name evidence="1" type="ORF">SAMN04488058_102261</name>
</gene>
<evidence type="ECO:0008006" key="3">
    <source>
        <dbReference type="Google" id="ProtNLM"/>
    </source>
</evidence>
<dbReference type="STRING" id="856736.SAMN04488058_102261"/>
<dbReference type="AlphaFoldDB" id="A0A1H6UVH9"/>
<sequence length="109" mass="12123">MTHPELQNLRALFTGDPDVQPSMMFGSACLKVRGKVFTAFHAGFMVFKLPPDAHAGALALEGARRWNPSGRRVLREWVAVPEEQHAHFQELALAAARFVGSSLRRKNNV</sequence>